<dbReference type="Gene3D" id="3.30.565.10">
    <property type="entry name" value="Histidine kinase-like ATPase, C-terminal domain"/>
    <property type="match status" value="1"/>
</dbReference>
<keyword evidence="4" id="KW-0597">Phosphoprotein</keyword>
<dbReference type="Pfam" id="PF00512">
    <property type="entry name" value="HisKA"/>
    <property type="match status" value="1"/>
</dbReference>
<evidence type="ECO:0000256" key="9">
    <source>
        <dbReference type="ARBA" id="ARBA00023012"/>
    </source>
</evidence>
<dbReference type="RefSeq" id="WP_184005945.1">
    <property type="nucleotide sequence ID" value="NZ_BAABIF010000028.1"/>
</dbReference>
<dbReference type="SMART" id="SM00304">
    <property type="entry name" value="HAMP"/>
    <property type="match status" value="1"/>
</dbReference>
<dbReference type="PANTHER" id="PTHR45436:SF8">
    <property type="entry name" value="HISTIDINE KINASE"/>
    <property type="match status" value="1"/>
</dbReference>
<gene>
    <name evidence="14" type="ORF">FHR23_003229</name>
</gene>
<organism evidence="14 15">
    <name type="scientific">Stakelama sediminis</name>
    <dbReference type="NCBI Taxonomy" id="463200"/>
    <lineage>
        <taxon>Bacteria</taxon>
        <taxon>Pseudomonadati</taxon>
        <taxon>Pseudomonadota</taxon>
        <taxon>Alphaproteobacteria</taxon>
        <taxon>Sphingomonadales</taxon>
        <taxon>Sphingomonadaceae</taxon>
        <taxon>Stakelama</taxon>
    </lineage>
</organism>
<keyword evidence="8 11" id="KW-1133">Transmembrane helix</keyword>
<evidence type="ECO:0000313" key="14">
    <source>
        <dbReference type="EMBL" id="MBB5720266.1"/>
    </source>
</evidence>
<dbReference type="InterPro" id="IPR004358">
    <property type="entry name" value="Sig_transdc_His_kin-like_C"/>
</dbReference>
<dbReference type="AlphaFoldDB" id="A0A840Z3K4"/>
<dbReference type="InterPro" id="IPR003660">
    <property type="entry name" value="HAMP_dom"/>
</dbReference>
<feature type="transmembrane region" description="Helical" evidence="11">
    <location>
        <begin position="12"/>
        <end position="39"/>
    </location>
</feature>
<dbReference type="SMART" id="SM00387">
    <property type="entry name" value="HATPase_c"/>
    <property type="match status" value="1"/>
</dbReference>
<dbReference type="CDD" id="cd00082">
    <property type="entry name" value="HisKA"/>
    <property type="match status" value="1"/>
</dbReference>
<dbReference type="PANTHER" id="PTHR45436">
    <property type="entry name" value="SENSOR HISTIDINE KINASE YKOH"/>
    <property type="match status" value="1"/>
</dbReference>
<dbReference type="Gene3D" id="6.10.340.10">
    <property type="match status" value="1"/>
</dbReference>
<evidence type="ECO:0000256" key="11">
    <source>
        <dbReference type="SAM" id="Phobius"/>
    </source>
</evidence>
<dbReference type="Proteomes" id="UP000554342">
    <property type="component" value="Unassembled WGS sequence"/>
</dbReference>
<feature type="domain" description="Histidine kinase" evidence="12">
    <location>
        <begin position="246"/>
        <end position="461"/>
    </location>
</feature>
<evidence type="ECO:0000256" key="5">
    <source>
        <dbReference type="ARBA" id="ARBA00022679"/>
    </source>
</evidence>
<dbReference type="InterPro" id="IPR036890">
    <property type="entry name" value="HATPase_C_sf"/>
</dbReference>
<dbReference type="EC" id="2.7.13.3" evidence="3"/>
<feature type="transmembrane region" description="Helical" evidence="11">
    <location>
        <begin position="160"/>
        <end position="187"/>
    </location>
</feature>
<dbReference type="PROSITE" id="PS50885">
    <property type="entry name" value="HAMP"/>
    <property type="match status" value="1"/>
</dbReference>
<evidence type="ECO:0000256" key="8">
    <source>
        <dbReference type="ARBA" id="ARBA00022989"/>
    </source>
</evidence>
<evidence type="ECO:0000259" key="13">
    <source>
        <dbReference type="PROSITE" id="PS50885"/>
    </source>
</evidence>
<evidence type="ECO:0000259" key="12">
    <source>
        <dbReference type="PROSITE" id="PS50109"/>
    </source>
</evidence>
<evidence type="ECO:0000256" key="6">
    <source>
        <dbReference type="ARBA" id="ARBA00022692"/>
    </source>
</evidence>
<dbReference type="InterPro" id="IPR005467">
    <property type="entry name" value="His_kinase_dom"/>
</dbReference>
<dbReference type="SUPFAM" id="SSF55874">
    <property type="entry name" value="ATPase domain of HSP90 chaperone/DNA topoisomerase II/histidine kinase"/>
    <property type="match status" value="1"/>
</dbReference>
<evidence type="ECO:0000256" key="7">
    <source>
        <dbReference type="ARBA" id="ARBA00022777"/>
    </source>
</evidence>
<reference evidence="14 15" key="1">
    <citation type="submission" date="2020-08" db="EMBL/GenBank/DDBJ databases">
        <title>Genomic Encyclopedia of Type Strains, Phase IV (KMG-IV): sequencing the most valuable type-strain genomes for metagenomic binning, comparative biology and taxonomic classification.</title>
        <authorList>
            <person name="Goeker M."/>
        </authorList>
    </citation>
    <scope>NUCLEOTIDE SEQUENCE [LARGE SCALE GENOMIC DNA]</scope>
    <source>
        <strain evidence="14 15">DSM 27203</strain>
    </source>
</reference>
<dbReference type="InterPro" id="IPR003594">
    <property type="entry name" value="HATPase_dom"/>
</dbReference>
<dbReference type="SUPFAM" id="SSF47384">
    <property type="entry name" value="Homodimeric domain of signal transducing histidine kinase"/>
    <property type="match status" value="1"/>
</dbReference>
<evidence type="ECO:0000256" key="2">
    <source>
        <dbReference type="ARBA" id="ARBA00004370"/>
    </source>
</evidence>
<accession>A0A840Z3K4</accession>
<dbReference type="Pfam" id="PF02518">
    <property type="entry name" value="HATPase_c"/>
    <property type="match status" value="1"/>
</dbReference>
<dbReference type="PROSITE" id="PS50109">
    <property type="entry name" value="HIS_KIN"/>
    <property type="match status" value="1"/>
</dbReference>
<sequence>MKAVLRALPMRFGLRAIVPLFGLALALVLMVLGVLAFMVTENRLNAQVDHSLYKREAKLLKPMASGRAPTLDDIRARIDARETGRTISQVGHRLIDPHGTQIAGTVTQLIGSGTTAGPVEFEEMRGHHLRSGRAVTVPLSDGGRLDIVAESELVENMGKIVWPMFLAMLGVAIFGGIAVSIALSRFIAARLDTTRRTADAIMAGNLSLRVPVDPLDGMFADQARSFNHMLDRIEALMQRMRQISTDIAHDLRTPITRLRGTLEACADDHCRPERRHALTEIALQECDDILRLFSSLLRLSEIEAGRRSIAFDALYLPEFVGETVEYMQPVLEDAGLHLRCGAMTDASICADRDLLSQLLVNLLENAACHAGARAEVTVSILRPVKSEMIRIRVADSGGGIAAADREKVLQRFVRLDTSRSRAGNGLGLALVDAIARLHGGIVTLGDNRPGLIVDVHLPLAGRRMIRPAVATAPVCGGLMHA</sequence>
<evidence type="ECO:0000256" key="1">
    <source>
        <dbReference type="ARBA" id="ARBA00000085"/>
    </source>
</evidence>
<dbReference type="CDD" id="cd06225">
    <property type="entry name" value="HAMP"/>
    <property type="match status" value="1"/>
</dbReference>
<dbReference type="CDD" id="cd00075">
    <property type="entry name" value="HATPase"/>
    <property type="match status" value="1"/>
</dbReference>
<name>A0A840Z3K4_9SPHN</name>
<proteinExistence type="predicted"/>
<comment type="caution">
    <text evidence="14">The sequence shown here is derived from an EMBL/GenBank/DDBJ whole genome shotgun (WGS) entry which is preliminary data.</text>
</comment>
<keyword evidence="15" id="KW-1185">Reference proteome</keyword>
<evidence type="ECO:0000256" key="10">
    <source>
        <dbReference type="ARBA" id="ARBA00023136"/>
    </source>
</evidence>
<dbReference type="GO" id="GO:0005886">
    <property type="term" value="C:plasma membrane"/>
    <property type="evidence" value="ECO:0007669"/>
    <property type="project" value="TreeGrafter"/>
</dbReference>
<dbReference type="PRINTS" id="PR00344">
    <property type="entry name" value="BCTRLSENSOR"/>
</dbReference>
<dbReference type="InterPro" id="IPR036097">
    <property type="entry name" value="HisK_dim/P_sf"/>
</dbReference>
<comment type="catalytic activity">
    <reaction evidence="1">
        <text>ATP + protein L-histidine = ADP + protein N-phospho-L-histidine.</text>
        <dbReference type="EC" id="2.7.13.3"/>
    </reaction>
</comment>
<keyword evidence="6 11" id="KW-0812">Transmembrane</keyword>
<dbReference type="InterPro" id="IPR003661">
    <property type="entry name" value="HisK_dim/P_dom"/>
</dbReference>
<evidence type="ECO:0000313" key="15">
    <source>
        <dbReference type="Proteomes" id="UP000554342"/>
    </source>
</evidence>
<dbReference type="EMBL" id="JACIJI010000011">
    <property type="protein sequence ID" value="MBB5720266.1"/>
    <property type="molecule type" value="Genomic_DNA"/>
</dbReference>
<dbReference type="GO" id="GO:0000155">
    <property type="term" value="F:phosphorelay sensor kinase activity"/>
    <property type="evidence" value="ECO:0007669"/>
    <property type="project" value="InterPro"/>
</dbReference>
<keyword evidence="5" id="KW-0808">Transferase</keyword>
<dbReference type="SMART" id="SM00388">
    <property type="entry name" value="HisKA"/>
    <property type="match status" value="1"/>
</dbReference>
<keyword evidence="9" id="KW-0902">Two-component regulatory system</keyword>
<dbReference type="Gene3D" id="1.10.287.130">
    <property type="match status" value="1"/>
</dbReference>
<comment type="subcellular location">
    <subcellularLocation>
        <location evidence="2">Membrane</location>
    </subcellularLocation>
</comment>
<dbReference type="InterPro" id="IPR050428">
    <property type="entry name" value="TCS_sensor_his_kinase"/>
</dbReference>
<keyword evidence="7" id="KW-0418">Kinase</keyword>
<feature type="domain" description="HAMP" evidence="13">
    <location>
        <begin position="185"/>
        <end position="238"/>
    </location>
</feature>
<keyword evidence="10 11" id="KW-0472">Membrane</keyword>
<evidence type="ECO:0000256" key="3">
    <source>
        <dbReference type="ARBA" id="ARBA00012438"/>
    </source>
</evidence>
<evidence type="ECO:0000256" key="4">
    <source>
        <dbReference type="ARBA" id="ARBA00022553"/>
    </source>
</evidence>
<protein>
    <recommendedName>
        <fullName evidence="3">histidine kinase</fullName>
        <ecNumber evidence="3">2.7.13.3</ecNumber>
    </recommendedName>
</protein>